<feature type="transmembrane region" description="Helical" evidence="6">
    <location>
        <begin position="374"/>
        <end position="392"/>
    </location>
</feature>
<dbReference type="PANTHER" id="PTHR43124:SF3">
    <property type="entry name" value="CHLORAMPHENICOL EFFLUX PUMP RV0191"/>
    <property type="match status" value="1"/>
</dbReference>
<feature type="transmembrane region" description="Helical" evidence="6">
    <location>
        <begin position="91"/>
        <end position="108"/>
    </location>
</feature>
<comment type="caution">
    <text evidence="8">The sequence shown here is derived from an EMBL/GenBank/DDBJ whole genome shotgun (WGS) entry which is preliminary data.</text>
</comment>
<feature type="transmembrane region" description="Helical" evidence="6">
    <location>
        <begin position="309"/>
        <end position="334"/>
    </location>
</feature>
<evidence type="ECO:0000256" key="6">
    <source>
        <dbReference type="SAM" id="Phobius"/>
    </source>
</evidence>
<dbReference type="InterPro" id="IPR036259">
    <property type="entry name" value="MFS_trans_sf"/>
</dbReference>
<dbReference type="InterPro" id="IPR011701">
    <property type="entry name" value="MFS"/>
</dbReference>
<protein>
    <submittedName>
        <fullName evidence="8">MFS transporter</fullName>
    </submittedName>
</protein>
<dbReference type="CDD" id="cd06174">
    <property type="entry name" value="MFS"/>
    <property type="match status" value="1"/>
</dbReference>
<name>A0ABR9BMC8_9GAMM</name>
<dbReference type="InterPro" id="IPR050189">
    <property type="entry name" value="MFS_Efflux_Transporters"/>
</dbReference>
<feature type="transmembrane region" description="Helical" evidence="6">
    <location>
        <begin position="179"/>
        <end position="196"/>
    </location>
</feature>
<reference evidence="8 9" key="1">
    <citation type="submission" date="2020-09" db="EMBL/GenBank/DDBJ databases">
        <title>Photobacterium sp. CAU 1568 isolated from sand of Sido Beach.</title>
        <authorList>
            <person name="Kim W."/>
        </authorList>
    </citation>
    <scope>NUCLEOTIDE SEQUENCE [LARGE SCALE GENOMIC DNA]</scope>
    <source>
        <strain evidence="8 9">CAU 1568</strain>
    </source>
</reference>
<feature type="domain" description="Major facilitator superfamily (MFS) profile" evidence="7">
    <location>
        <begin position="24"/>
        <end position="396"/>
    </location>
</feature>
<evidence type="ECO:0000256" key="3">
    <source>
        <dbReference type="ARBA" id="ARBA00022692"/>
    </source>
</evidence>
<dbReference type="Pfam" id="PF07690">
    <property type="entry name" value="MFS_1"/>
    <property type="match status" value="1"/>
</dbReference>
<dbReference type="PROSITE" id="PS50850">
    <property type="entry name" value="MFS"/>
    <property type="match status" value="1"/>
</dbReference>
<feature type="transmembrane region" description="Helical" evidence="6">
    <location>
        <begin position="284"/>
        <end position="303"/>
    </location>
</feature>
<dbReference type="RefSeq" id="WP_192016407.1">
    <property type="nucleotide sequence ID" value="NZ_JACYTP010000008.1"/>
</dbReference>
<accession>A0ABR9BMC8</accession>
<keyword evidence="3 6" id="KW-0812">Transmembrane</keyword>
<dbReference type="PANTHER" id="PTHR43124">
    <property type="entry name" value="PURINE EFFLUX PUMP PBUE"/>
    <property type="match status" value="1"/>
</dbReference>
<feature type="transmembrane region" description="Helical" evidence="6">
    <location>
        <begin position="346"/>
        <end position="368"/>
    </location>
</feature>
<evidence type="ECO:0000313" key="8">
    <source>
        <dbReference type="EMBL" id="MBD8513719.1"/>
    </source>
</evidence>
<dbReference type="Gene3D" id="1.20.1250.20">
    <property type="entry name" value="MFS general substrate transporter like domains"/>
    <property type="match status" value="2"/>
</dbReference>
<feature type="transmembrane region" description="Helical" evidence="6">
    <location>
        <begin position="217"/>
        <end position="242"/>
    </location>
</feature>
<gene>
    <name evidence="8" type="ORF">IFO68_13640</name>
</gene>
<keyword evidence="4 6" id="KW-1133">Transmembrane helix</keyword>
<organism evidence="8 9">
    <name type="scientific">Photobacterium arenosum</name>
    <dbReference type="NCBI Taxonomy" id="2774143"/>
    <lineage>
        <taxon>Bacteria</taxon>
        <taxon>Pseudomonadati</taxon>
        <taxon>Pseudomonadota</taxon>
        <taxon>Gammaproteobacteria</taxon>
        <taxon>Vibrionales</taxon>
        <taxon>Vibrionaceae</taxon>
        <taxon>Photobacterium</taxon>
    </lineage>
</organism>
<feature type="transmembrane region" description="Helical" evidence="6">
    <location>
        <begin position="254"/>
        <end position="272"/>
    </location>
</feature>
<dbReference type="Proteomes" id="UP000649768">
    <property type="component" value="Unassembled WGS sequence"/>
</dbReference>
<evidence type="ECO:0000256" key="4">
    <source>
        <dbReference type="ARBA" id="ARBA00022989"/>
    </source>
</evidence>
<sequence length="406" mass="42611">MRESPNSSQAQFAPQIEAKTDYALLLTLLMAMALPMLILYASGALAPLMLADEHINAELLGMFTLAAFGVAALLSAQAGRWVRKWGLRRSATALFLLTGVSFAALVLFEHWFGMLIAIAVCGVSQALANPVTNQAIALQVPPARKAFMVGVKQSGVQLSALAAGSVLSLAASLWGWRTAFAFVIPLCLLMAFLAAGRNWKPKVHAAPPPARGEANRAWLLYVMQMQASVGITLAAFITQVPAFASQSGMSARQAAFLITLFGLMGILSRLVLTPLASRLRHESDLLIVLYAIAAIALVVTFGAGTEHLWMIYAGVAGIGGTLVATNSVAMAMIIKYPGFGEVPVASGKVSMAFFGGIATGSLLFQGVVLLAGSLYAGVGLLLACLISCIWAAKRLRASVTKAGCTQ</sequence>
<feature type="transmembrane region" description="Helical" evidence="6">
    <location>
        <begin position="60"/>
        <end position="79"/>
    </location>
</feature>
<evidence type="ECO:0000256" key="1">
    <source>
        <dbReference type="ARBA" id="ARBA00004651"/>
    </source>
</evidence>
<evidence type="ECO:0000256" key="5">
    <source>
        <dbReference type="ARBA" id="ARBA00023136"/>
    </source>
</evidence>
<keyword evidence="2" id="KW-1003">Cell membrane</keyword>
<evidence type="ECO:0000256" key="2">
    <source>
        <dbReference type="ARBA" id="ARBA00022475"/>
    </source>
</evidence>
<feature type="transmembrane region" description="Helical" evidence="6">
    <location>
        <begin position="21"/>
        <end position="40"/>
    </location>
</feature>
<keyword evidence="5 6" id="KW-0472">Membrane</keyword>
<keyword evidence="9" id="KW-1185">Reference proteome</keyword>
<dbReference type="SUPFAM" id="SSF103473">
    <property type="entry name" value="MFS general substrate transporter"/>
    <property type="match status" value="1"/>
</dbReference>
<dbReference type="EMBL" id="JACYTP010000008">
    <property type="protein sequence ID" value="MBD8513719.1"/>
    <property type="molecule type" value="Genomic_DNA"/>
</dbReference>
<comment type="subcellular location">
    <subcellularLocation>
        <location evidence="1">Cell membrane</location>
        <topology evidence="1">Multi-pass membrane protein</topology>
    </subcellularLocation>
</comment>
<evidence type="ECO:0000259" key="7">
    <source>
        <dbReference type="PROSITE" id="PS50850"/>
    </source>
</evidence>
<evidence type="ECO:0000313" key="9">
    <source>
        <dbReference type="Proteomes" id="UP000649768"/>
    </source>
</evidence>
<proteinExistence type="predicted"/>
<dbReference type="InterPro" id="IPR020846">
    <property type="entry name" value="MFS_dom"/>
</dbReference>